<keyword evidence="9" id="KW-1185">Reference proteome</keyword>
<evidence type="ECO:0000256" key="4">
    <source>
        <dbReference type="ARBA" id="ARBA00023125"/>
    </source>
</evidence>
<dbReference type="AlphaFoldDB" id="A0A0D6PLN7"/>
<evidence type="ECO:0000256" key="1">
    <source>
        <dbReference type="ARBA" id="ARBA00002190"/>
    </source>
</evidence>
<feature type="region of interest" description="Disordered" evidence="7">
    <location>
        <begin position="85"/>
        <end position="109"/>
    </location>
</feature>
<dbReference type="Proteomes" id="UP000032668">
    <property type="component" value="Unassembled WGS sequence"/>
</dbReference>
<gene>
    <name evidence="8" type="ORF">Aam_231_004</name>
</gene>
<evidence type="ECO:0000313" key="9">
    <source>
        <dbReference type="Proteomes" id="UP000032668"/>
    </source>
</evidence>
<evidence type="ECO:0000256" key="3">
    <source>
        <dbReference type="ARBA" id="ARBA00022578"/>
    </source>
</evidence>
<comment type="similarity">
    <text evidence="2 6">Belongs to the transposase mutator family.</text>
</comment>
<evidence type="ECO:0000256" key="7">
    <source>
        <dbReference type="SAM" id="MobiDB-lite"/>
    </source>
</evidence>
<reference evidence="8 9" key="1">
    <citation type="submission" date="2012-11" db="EMBL/GenBank/DDBJ databases">
        <title>Whole genome sequence of Acidocella aminolytica 101 = DSM 11237.</title>
        <authorList>
            <person name="Azuma Y."/>
            <person name="Higashiura N."/>
            <person name="Hirakawa H."/>
            <person name="Matsushita K."/>
        </authorList>
    </citation>
    <scope>NUCLEOTIDE SEQUENCE [LARGE SCALE GENOMIC DNA]</scope>
    <source>
        <strain evidence="9">101 / DSM 11237</strain>
    </source>
</reference>
<dbReference type="STRING" id="1120923.SAMN02746095_03923"/>
<evidence type="ECO:0000313" key="8">
    <source>
        <dbReference type="EMBL" id="GAN82271.1"/>
    </source>
</evidence>
<name>A0A0D6PLN7_9PROT</name>
<dbReference type="GO" id="GO:0004803">
    <property type="term" value="F:transposase activity"/>
    <property type="evidence" value="ECO:0007669"/>
    <property type="project" value="UniProtKB-UniRule"/>
</dbReference>
<dbReference type="PANTHER" id="PTHR33217:SF5">
    <property type="entry name" value="MUTATOR FAMILY TRANSPOSASE"/>
    <property type="match status" value="1"/>
</dbReference>
<dbReference type="GO" id="GO:0006313">
    <property type="term" value="P:DNA transposition"/>
    <property type="evidence" value="ECO:0007669"/>
    <property type="project" value="UniProtKB-UniRule"/>
</dbReference>
<sequence length="109" mass="12431">MLDIPRDRNGPFDPMLIAKYQRRFPGFDRKIISMYALGMTTREIPGQIEEIYGVEASFRLISAITDAVMEEVTAWRNRPLAPLISDRLHGPDPGQHPYQRSRCEQGGLS</sequence>
<organism evidence="8 9">
    <name type="scientific">Acidocella aminolytica 101 = DSM 11237</name>
    <dbReference type="NCBI Taxonomy" id="1120923"/>
    <lineage>
        <taxon>Bacteria</taxon>
        <taxon>Pseudomonadati</taxon>
        <taxon>Pseudomonadota</taxon>
        <taxon>Alphaproteobacteria</taxon>
        <taxon>Acetobacterales</taxon>
        <taxon>Acidocellaceae</taxon>
        <taxon>Acidocella</taxon>
    </lineage>
</organism>
<dbReference type="PANTHER" id="PTHR33217">
    <property type="entry name" value="TRANSPOSASE FOR INSERTION SEQUENCE ELEMENT IS1081"/>
    <property type="match status" value="1"/>
</dbReference>
<keyword evidence="3 6" id="KW-0815">Transposition</keyword>
<accession>A0A0D6PLN7</accession>
<evidence type="ECO:0000256" key="2">
    <source>
        <dbReference type="ARBA" id="ARBA00010961"/>
    </source>
</evidence>
<evidence type="ECO:0000256" key="5">
    <source>
        <dbReference type="ARBA" id="ARBA00023172"/>
    </source>
</evidence>
<dbReference type="Pfam" id="PF00872">
    <property type="entry name" value="Transposase_mut"/>
    <property type="match status" value="1"/>
</dbReference>
<keyword evidence="5 6" id="KW-0233">DNA recombination</keyword>
<protein>
    <recommendedName>
        <fullName evidence="6">Mutator family transposase</fullName>
    </recommendedName>
</protein>
<comment type="function">
    <text evidence="1 6">Required for the transposition of the insertion element.</text>
</comment>
<dbReference type="EMBL" id="BANC01000223">
    <property type="protein sequence ID" value="GAN82271.1"/>
    <property type="molecule type" value="Genomic_DNA"/>
</dbReference>
<comment type="caution">
    <text evidence="8">The sequence shown here is derived from an EMBL/GenBank/DDBJ whole genome shotgun (WGS) entry which is preliminary data.</text>
</comment>
<dbReference type="GO" id="GO:0003677">
    <property type="term" value="F:DNA binding"/>
    <property type="evidence" value="ECO:0007669"/>
    <property type="project" value="UniProtKB-UniRule"/>
</dbReference>
<keyword evidence="4 6" id="KW-0238">DNA-binding</keyword>
<evidence type="ECO:0000256" key="6">
    <source>
        <dbReference type="RuleBase" id="RU365089"/>
    </source>
</evidence>
<keyword evidence="6" id="KW-0814">Transposable element</keyword>
<proteinExistence type="inferred from homology"/>
<dbReference type="InterPro" id="IPR001207">
    <property type="entry name" value="Transposase_mutator"/>
</dbReference>